<dbReference type="EMBL" id="LFZS01000025">
    <property type="protein sequence ID" value="ONN52116.1"/>
    <property type="molecule type" value="Genomic_DNA"/>
</dbReference>
<protein>
    <recommendedName>
        <fullName evidence="3">DUF2612 domain-containing protein</fullName>
    </recommendedName>
</protein>
<evidence type="ECO:0000313" key="1">
    <source>
        <dbReference type="EMBL" id="ONN52116.1"/>
    </source>
</evidence>
<name>A0A1V2UQF4_9GAMM</name>
<dbReference type="AlphaFoldDB" id="A0A1V2UQF4"/>
<evidence type="ECO:0000313" key="2">
    <source>
        <dbReference type="Proteomes" id="UP000189376"/>
    </source>
</evidence>
<evidence type="ECO:0008006" key="3">
    <source>
        <dbReference type="Google" id="ProtNLM"/>
    </source>
</evidence>
<organism evidence="1 2">
    <name type="scientific">Acinetobacter genomosp. 33YU</name>
    <dbReference type="NCBI Taxonomy" id="1675530"/>
    <lineage>
        <taxon>Bacteria</taxon>
        <taxon>Pseudomonadati</taxon>
        <taxon>Pseudomonadota</taxon>
        <taxon>Gammaproteobacteria</taxon>
        <taxon>Moraxellales</taxon>
        <taxon>Moraxellaceae</taxon>
        <taxon>Acinetobacter</taxon>
    </lineage>
</organism>
<comment type="caution">
    <text evidence="1">The sequence shown here is derived from an EMBL/GenBank/DDBJ whole genome shotgun (WGS) entry which is preliminary data.</text>
</comment>
<proteinExistence type="predicted"/>
<dbReference type="InterPro" id="IPR021283">
    <property type="entry name" value="Phage_Wedge1"/>
</dbReference>
<gene>
    <name evidence="1" type="ORF">AC058_18330</name>
</gene>
<accession>A0A1V2UQF4</accession>
<dbReference type="Pfam" id="PF11041">
    <property type="entry name" value="Phage_Wedge1"/>
    <property type="match status" value="1"/>
</dbReference>
<dbReference type="Proteomes" id="UP000189376">
    <property type="component" value="Unassembled WGS sequence"/>
</dbReference>
<keyword evidence="2" id="KW-1185">Reference proteome</keyword>
<reference evidence="1 2" key="1">
    <citation type="submission" date="2015-07" db="EMBL/GenBank/DDBJ databases">
        <title>Acinetobacter yuneri, a novel member of Acinetobacter calcoaceticus-Acinetobacter baumannii complex isolated from clinical specimen.</title>
        <authorList>
            <person name="Yu Y."/>
        </authorList>
    </citation>
    <scope>NUCLEOTIDE SEQUENCE [LARGE SCALE GENOMIC DNA]</scope>
    <source>
        <strain evidence="1 2">A362</strain>
    </source>
</reference>
<sequence length="197" mass="22384">MDASKYVALLTSQHRDKPKFRKTVEALINPLIDCLEFLNGLNDKFDLETATGDQLQIIADWVGAHNSIPNAVPVPYFGFQGQPGSLTWRDIEDPSIKSGYWRESGMSGYTALAMSPQLFKKVIKAKILLNKSDCSEQSAKEIISLVIDKRFKFKDNLNMTITFTFLESYEVFERELVKLMFPVPSGVRLIFEGEDDY</sequence>
<dbReference type="RefSeq" id="WP_077170167.1">
    <property type="nucleotide sequence ID" value="NZ_LFZS01000025.1"/>
</dbReference>